<evidence type="ECO:0000256" key="5">
    <source>
        <dbReference type="ARBA" id="ARBA00022989"/>
    </source>
</evidence>
<evidence type="ECO:0000256" key="7">
    <source>
        <dbReference type="ARBA" id="ARBA00023136"/>
    </source>
</evidence>
<dbReference type="PROSITE" id="PS50192">
    <property type="entry name" value="T_SNARE"/>
    <property type="match status" value="1"/>
</dbReference>
<dbReference type="InterPro" id="IPR039899">
    <property type="entry name" value="BET1_SNARE"/>
</dbReference>
<sequence>MWNERNGTPSSSARANLFGGGSAPSARQLEQNDNLIYEQQNDVRLQELDDKVAALKNITIDIHREVTDQHRLLDESETSFSSFGAGLTTSFTRLNRMVSTRHKRQLCVYVGVAVAVFLVLYWLGNWATNGPSSPKNQ</sequence>
<evidence type="ECO:0000313" key="13">
    <source>
        <dbReference type="Proteomes" id="UP000274822"/>
    </source>
</evidence>
<dbReference type="GO" id="GO:0015031">
    <property type="term" value="P:protein transport"/>
    <property type="evidence" value="ECO:0007669"/>
    <property type="project" value="UniProtKB-KW"/>
</dbReference>
<feature type="region of interest" description="Disordered" evidence="9">
    <location>
        <begin position="1"/>
        <end position="25"/>
    </location>
</feature>
<evidence type="ECO:0000259" key="11">
    <source>
        <dbReference type="PROSITE" id="PS50192"/>
    </source>
</evidence>
<feature type="domain" description="T-SNARE coiled-coil homology" evidence="11">
    <location>
        <begin position="35"/>
        <end position="97"/>
    </location>
</feature>
<evidence type="ECO:0000256" key="2">
    <source>
        <dbReference type="ARBA" id="ARBA00022448"/>
    </source>
</evidence>
<keyword evidence="6" id="KW-0333">Golgi apparatus</keyword>
<evidence type="ECO:0000256" key="3">
    <source>
        <dbReference type="ARBA" id="ARBA00022692"/>
    </source>
</evidence>
<evidence type="ECO:0000256" key="9">
    <source>
        <dbReference type="SAM" id="MobiDB-lite"/>
    </source>
</evidence>
<dbReference type="AlphaFoldDB" id="A0A433QC98"/>
<evidence type="ECO:0000256" key="10">
    <source>
        <dbReference type="SAM" id="Phobius"/>
    </source>
</evidence>
<dbReference type="PANTHER" id="PTHR12791">
    <property type="entry name" value="GOLGI SNARE BET1-RELATED"/>
    <property type="match status" value="1"/>
</dbReference>
<keyword evidence="2" id="KW-0813">Transport</keyword>
<accession>A0A433QC98</accession>
<dbReference type="SUPFAM" id="SSF58038">
    <property type="entry name" value="SNARE fusion complex"/>
    <property type="match status" value="1"/>
</dbReference>
<dbReference type="EMBL" id="RBNJ01008464">
    <property type="protein sequence ID" value="RUS27405.1"/>
    <property type="molecule type" value="Genomic_DNA"/>
</dbReference>
<protein>
    <recommendedName>
        <fullName evidence="11">t-SNARE coiled-coil homology domain-containing protein</fullName>
    </recommendedName>
</protein>
<evidence type="ECO:0000256" key="8">
    <source>
        <dbReference type="ARBA" id="ARBA00046280"/>
    </source>
</evidence>
<evidence type="ECO:0000256" key="4">
    <source>
        <dbReference type="ARBA" id="ARBA00022927"/>
    </source>
</evidence>
<proteinExistence type="predicted"/>
<comment type="caution">
    <text evidence="12">The sequence shown here is derived from an EMBL/GenBank/DDBJ whole genome shotgun (WGS) entry which is preliminary data.</text>
</comment>
<comment type="subcellular location">
    <subcellularLocation>
        <location evidence="8">Endomembrane system</location>
        <topology evidence="8">Single-pass type IV membrane protein</topology>
    </subcellularLocation>
    <subcellularLocation>
        <location evidence="1">Golgi apparatus membrane</location>
    </subcellularLocation>
</comment>
<dbReference type="SMART" id="SM00397">
    <property type="entry name" value="t_SNARE"/>
    <property type="match status" value="1"/>
</dbReference>
<keyword evidence="3 10" id="KW-0812">Transmembrane</keyword>
<name>A0A433QC98_9FUNG</name>
<dbReference type="InterPro" id="IPR000727">
    <property type="entry name" value="T_SNARE_dom"/>
</dbReference>
<keyword evidence="13" id="KW-1185">Reference proteome</keyword>
<gene>
    <name evidence="12" type="ORF">BC938DRAFT_483299</name>
</gene>
<keyword evidence="5 10" id="KW-1133">Transmembrane helix</keyword>
<dbReference type="GO" id="GO:0000139">
    <property type="term" value="C:Golgi membrane"/>
    <property type="evidence" value="ECO:0007669"/>
    <property type="project" value="UniProtKB-SubCell"/>
</dbReference>
<evidence type="ECO:0000313" key="12">
    <source>
        <dbReference type="EMBL" id="RUS27405.1"/>
    </source>
</evidence>
<dbReference type="Gene3D" id="1.20.5.110">
    <property type="match status" value="1"/>
</dbReference>
<dbReference type="Proteomes" id="UP000274822">
    <property type="component" value="Unassembled WGS sequence"/>
</dbReference>
<evidence type="ECO:0000256" key="1">
    <source>
        <dbReference type="ARBA" id="ARBA00004394"/>
    </source>
</evidence>
<keyword evidence="7 10" id="KW-0472">Membrane</keyword>
<organism evidence="12 13">
    <name type="scientific">Jimgerdemannia flammicorona</name>
    <dbReference type="NCBI Taxonomy" id="994334"/>
    <lineage>
        <taxon>Eukaryota</taxon>
        <taxon>Fungi</taxon>
        <taxon>Fungi incertae sedis</taxon>
        <taxon>Mucoromycota</taxon>
        <taxon>Mucoromycotina</taxon>
        <taxon>Endogonomycetes</taxon>
        <taxon>Endogonales</taxon>
        <taxon>Endogonaceae</taxon>
        <taxon>Jimgerdemannia</taxon>
    </lineage>
</organism>
<dbReference type="CDD" id="cd15853">
    <property type="entry name" value="SNARE_Bet1"/>
    <property type="match status" value="1"/>
</dbReference>
<evidence type="ECO:0000256" key="6">
    <source>
        <dbReference type="ARBA" id="ARBA00023034"/>
    </source>
</evidence>
<keyword evidence="4" id="KW-0653">Protein transport</keyword>
<feature type="transmembrane region" description="Helical" evidence="10">
    <location>
        <begin position="106"/>
        <end position="124"/>
    </location>
</feature>
<feature type="compositionally biased region" description="Polar residues" evidence="9">
    <location>
        <begin position="1"/>
        <end position="14"/>
    </location>
</feature>
<reference evidence="12 13" key="1">
    <citation type="journal article" date="2018" name="New Phytol.">
        <title>Phylogenomics of Endogonaceae and evolution of mycorrhizas within Mucoromycota.</title>
        <authorList>
            <person name="Chang Y."/>
            <person name="Desiro A."/>
            <person name="Na H."/>
            <person name="Sandor L."/>
            <person name="Lipzen A."/>
            <person name="Clum A."/>
            <person name="Barry K."/>
            <person name="Grigoriev I.V."/>
            <person name="Martin F.M."/>
            <person name="Stajich J.E."/>
            <person name="Smith M.E."/>
            <person name="Bonito G."/>
            <person name="Spatafora J.W."/>
        </authorList>
    </citation>
    <scope>NUCLEOTIDE SEQUENCE [LARGE SCALE GENOMIC DNA]</scope>
    <source>
        <strain evidence="12 13">AD002</strain>
    </source>
</reference>